<dbReference type="EMBL" id="JARBDR010000918">
    <property type="protein sequence ID" value="KAJ8301957.1"/>
    <property type="molecule type" value="Genomic_DNA"/>
</dbReference>
<dbReference type="Proteomes" id="UP001217089">
    <property type="component" value="Unassembled WGS sequence"/>
</dbReference>
<gene>
    <name evidence="2" type="ORF">KUTeg_020944</name>
</gene>
<sequence>MNMMFKFWREYCCWSYTKAWFSERTYPDRLRMTSLHSLVKTYKCADIPSQWCGEIGTIVYIELTSILRIHAPCILYTNFPAPPPYTALHYSLGRDRLDIDGASSNDGSGRTTPPVRDSTIPPPPYTVR</sequence>
<evidence type="ECO:0000256" key="1">
    <source>
        <dbReference type="SAM" id="MobiDB-lite"/>
    </source>
</evidence>
<reference evidence="2 3" key="1">
    <citation type="submission" date="2022-12" db="EMBL/GenBank/DDBJ databases">
        <title>Chromosome-level genome of Tegillarca granosa.</title>
        <authorList>
            <person name="Kim J."/>
        </authorList>
    </citation>
    <scope>NUCLEOTIDE SEQUENCE [LARGE SCALE GENOMIC DNA]</scope>
    <source>
        <strain evidence="2">Teg-2019</strain>
        <tissue evidence="2">Adductor muscle</tissue>
    </source>
</reference>
<name>A0ABQ9E9G1_TEGGR</name>
<comment type="caution">
    <text evidence="2">The sequence shown here is derived from an EMBL/GenBank/DDBJ whole genome shotgun (WGS) entry which is preliminary data.</text>
</comment>
<proteinExistence type="predicted"/>
<feature type="region of interest" description="Disordered" evidence="1">
    <location>
        <begin position="99"/>
        <end position="128"/>
    </location>
</feature>
<keyword evidence="3" id="KW-1185">Reference proteome</keyword>
<accession>A0ABQ9E9G1</accession>
<organism evidence="2 3">
    <name type="scientific">Tegillarca granosa</name>
    <name type="common">Malaysian cockle</name>
    <name type="synonym">Anadara granosa</name>
    <dbReference type="NCBI Taxonomy" id="220873"/>
    <lineage>
        <taxon>Eukaryota</taxon>
        <taxon>Metazoa</taxon>
        <taxon>Spiralia</taxon>
        <taxon>Lophotrochozoa</taxon>
        <taxon>Mollusca</taxon>
        <taxon>Bivalvia</taxon>
        <taxon>Autobranchia</taxon>
        <taxon>Pteriomorphia</taxon>
        <taxon>Arcoida</taxon>
        <taxon>Arcoidea</taxon>
        <taxon>Arcidae</taxon>
        <taxon>Tegillarca</taxon>
    </lineage>
</organism>
<protein>
    <submittedName>
        <fullName evidence="2">Uncharacterized protein</fullName>
    </submittedName>
</protein>
<evidence type="ECO:0000313" key="2">
    <source>
        <dbReference type="EMBL" id="KAJ8301957.1"/>
    </source>
</evidence>
<evidence type="ECO:0000313" key="3">
    <source>
        <dbReference type="Proteomes" id="UP001217089"/>
    </source>
</evidence>
<feature type="compositionally biased region" description="Polar residues" evidence="1">
    <location>
        <begin position="102"/>
        <end position="111"/>
    </location>
</feature>